<dbReference type="AlphaFoldDB" id="A0ABD2WZL8"/>
<dbReference type="Proteomes" id="UP001627154">
    <property type="component" value="Unassembled WGS sequence"/>
</dbReference>
<protein>
    <submittedName>
        <fullName evidence="2">Uncharacterized protein</fullName>
    </submittedName>
</protein>
<feature type="compositionally biased region" description="Polar residues" evidence="1">
    <location>
        <begin position="125"/>
        <end position="140"/>
    </location>
</feature>
<comment type="caution">
    <text evidence="2">The sequence shown here is derived from an EMBL/GenBank/DDBJ whole genome shotgun (WGS) entry which is preliminary data.</text>
</comment>
<gene>
    <name evidence="2" type="ORF">TKK_007651</name>
</gene>
<reference evidence="2 3" key="1">
    <citation type="journal article" date="2024" name="bioRxiv">
        <title>A reference genome for Trichogramma kaykai: A tiny desert-dwelling parasitoid wasp with competing sex-ratio distorters.</title>
        <authorList>
            <person name="Culotta J."/>
            <person name="Lindsey A.R."/>
        </authorList>
    </citation>
    <scope>NUCLEOTIDE SEQUENCE [LARGE SCALE GENOMIC DNA]</scope>
    <source>
        <strain evidence="2 3">KSX58</strain>
    </source>
</reference>
<organism evidence="2 3">
    <name type="scientific">Trichogramma kaykai</name>
    <dbReference type="NCBI Taxonomy" id="54128"/>
    <lineage>
        <taxon>Eukaryota</taxon>
        <taxon>Metazoa</taxon>
        <taxon>Ecdysozoa</taxon>
        <taxon>Arthropoda</taxon>
        <taxon>Hexapoda</taxon>
        <taxon>Insecta</taxon>
        <taxon>Pterygota</taxon>
        <taxon>Neoptera</taxon>
        <taxon>Endopterygota</taxon>
        <taxon>Hymenoptera</taxon>
        <taxon>Apocrita</taxon>
        <taxon>Proctotrupomorpha</taxon>
        <taxon>Chalcidoidea</taxon>
        <taxon>Trichogrammatidae</taxon>
        <taxon>Trichogramma</taxon>
    </lineage>
</organism>
<sequence>MSARLLDLQALSKSSEPLENTPMSTWLRSSRPSSSAMVVPPPSAADITKRIVEAPAMAKDAPVPSLKEFSSGNQDEKLARLEGLIRGLADYMKNRKKSATQLQRFSSCLTRAFAALQRSTECSEVLSSKQAGVAASTPSSTRKKRPAMSPPEVVVAAKRATGPHPHEHEQVIDANNASAKEETFTVVKGRRGRRRADH</sequence>
<accession>A0ABD2WZL8</accession>
<evidence type="ECO:0000256" key="1">
    <source>
        <dbReference type="SAM" id="MobiDB-lite"/>
    </source>
</evidence>
<name>A0ABD2WZL8_9HYME</name>
<feature type="region of interest" description="Disordered" evidence="1">
    <location>
        <begin position="125"/>
        <end position="152"/>
    </location>
</feature>
<evidence type="ECO:0000313" key="2">
    <source>
        <dbReference type="EMBL" id="KAL3398496.1"/>
    </source>
</evidence>
<dbReference type="EMBL" id="JBJJXI010000059">
    <property type="protein sequence ID" value="KAL3398496.1"/>
    <property type="molecule type" value="Genomic_DNA"/>
</dbReference>
<evidence type="ECO:0000313" key="3">
    <source>
        <dbReference type="Proteomes" id="UP001627154"/>
    </source>
</evidence>
<feature type="region of interest" description="Disordered" evidence="1">
    <location>
        <begin position="1"/>
        <end position="42"/>
    </location>
</feature>
<feature type="region of interest" description="Disordered" evidence="1">
    <location>
        <begin position="175"/>
        <end position="198"/>
    </location>
</feature>
<keyword evidence="3" id="KW-1185">Reference proteome</keyword>
<feature type="compositionally biased region" description="Polar residues" evidence="1">
    <location>
        <begin position="11"/>
        <end position="27"/>
    </location>
</feature>
<proteinExistence type="predicted"/>
<feature type="compositionally biased region" description="Low complexity" evidence="1">
    <location>
        <begin position="28"/>
        <end position="38"/>
    </location>
</feature>
<feature type="compositionally biased region" description="Basic residues" evidence="1">
    <location>
        <begin position="188"/>
        <end position="198"/>
    </location>
</feature>